<keyword evidence="3" id="KW-1185">Reference proteome</keyword>
<protein>
    <submittedName>
        <fullName evidence="2">Uncharacterized protein</fullName>
    </submittedName>
</protein>
<comment type="caution">
    <text evidence="2">The sequence shown here is derived from an EMBL/GenBank/DDBJ whole genome shotgun (WGS) entry which is preliminary data.</text>
</comment>
<reference evidence="2 3" key="1">
    <citation type="submission" date="2017-03" db="EMBL/GenBank/DDBJ databases">
        <title>An alternative strategy for trypanosome survival in the mammalian bloodstream revealed through genome and transcriptome analysis of the ubiquitous bovine parasite Trypanosoma (Megatrypanum) theileri.</title>
        <authorList>
            <person name="Kelly S."/>
            <person name="Ivens A."/>
            <person name="Mott A."/>
            <person name="O'Neill E."/>
            <person name="Emms D."/>
            <person name="Macleod O."/>
            <person name="Voorheis P."/>
            <person name="Matthews J."/>
            <person name="Matthews K."/>
            <person name="Carrington M."/>
        </authorList>
    </citation>
    <scope>NUCLEOTIDE SEQUENCE [LARGE SCALE GENOMIC DNA]</scope>
    <source>
        <strain evidence="2">Edinburgh</strain>
    </source>
</reference>
<feature type="compositionally biased region" description="Acidic residues" evidence="1">
    <location>
        <begin position="177"/>
        <end position="186"/>
    </location>
</feature>
<organism evidence="2 3">
    <name type="scientific">Trypanosoma theileri</name>
    <dbReference type="NCBI Taxonomy" id="67003"/>
    <lineage>
        <taxon>Eukaryota</taxon>
        <taxon>Discoba</taxon>
        <taxon>Euglenozoa</taxon>
        <taxon>Kinetoplastea</taxon>
        <taxon>Metakinetoplastina</taxon>
        <taxon>Trypanosomatida</taxon>
        <taxon>Trypanosomatidae</taxon>
        <taxon>Trypanosoma</taxon>
    </lineage>
</organism>
<dbReference type="EMBL" id="NBCO01000063">
    <property type="protein sequence ID" value="ORC83617.1"/>
    <property type="molecule type" value="Genomic_DNA"/>
</dbReference>
<feature type="region of interest" description="Disordered" evidence="1">
    <location>
        <begin position="1"/>
        <end position="45"/>
    </location>
</feature>
<proteinExistence type="predicted"/>
<accession>A0A1X0NG26</accession>
<dbReference type="AlphaFoldDB" id="A0A1X0NG26"/>
<gene>
    <name evidence="2" type="ORF">TM35_000631170</name>
</gene>
<sequence>MRRQDGVNAKQHRNSNSRKGSVLGCRSNQNPHNRTERNRTHVRQPTIVQDDTVPAAFISPFQASLPQRGLHSASVVRASVSGPQQEQMLFYSSVQRRGGSFTKTAQETKIQLAKTGVLPNSTAFRKRARAAMEGENGKPKTLQDRFADMQSAKAEEEVQQAKTLVTNKSGSNRFSCDDDDDDSDNV</sequence>
<dbReference type="OrthoDB" id="263775at2759"/>
<evidence type="ECO:0000313" key="3">
    <source>
        <dbReference type="Proteomes" id="UP000192257"/>
    </source>
</evidence>
<name>A0A1X0NG26_9TRYP</name>
<dbReference type="GeneID" id="39990812"/>
<evidence type="ECO:0000313" key="2">
    <source>
        <dbReference type="EMBL" id="ORC83617.1"/>
    </source>
</evidence>
<dbReference type="Proteomes" id="UP000192257">
    <property type="component" value="Unassembled WGS sequence"/>
</dbReference>
<evidence type="ECO:0000256" key="1">
    <source>
        <dbReference type="SAM" id="MobiDB-lite"/>
    </source>
</evidence>
<dbReference type="RefSeq" id="XP_028877683.1">
    <property type="nucleotide sequence ID" value="XM_029031032.1"/>
</dbReference>
<feature type="region of interest" description="Disordered" evidence="1">
    <location>
        <begin position="149"/>
        <end position="186"/>
    </location>
</feature>
<feature type="compositionally biased region" description="Polar residues" evidence="1">
    <location>
        <begin position="160"/>
        <end position="174"/>
    </location>
</feature>
<dbReference type="VEuPathDB" id="TriTrypDB:TM35_000631170"/>